<dbReference type="Proteomes" id="UP000190890">
    <property type="component" value="Unassembled WGS sequence"/>
</dbReference>
<sequence length="94" mass="10570">MQYLIIEMHLTISDQQRIQLLIIFTITSYVKALLLGDDELYLGLDVISSIISVFSISAKFSVTFSSLDEIVFYSNLSPSALPLIHNSITQILFV</sequence>
<dbReference type="EMBL" id="LZZM01000016">
    <property type="protein sequence ID" value="OOM82368.1"/>
    <property type="molecule type" value="Genomic_DNA"/>
</dbReference>
<accession>A0A1S8TX84</accession>
<keyword evidence="2" id="KW-1185">Reference proteome</keyword>
<organism evidence="1 2">
    <name type="scientific">Clostridium puniceum</name>
    <dbReference type="NCBI Taxonomy" id="29367"/>
    <lineage>
        <taxon>Bacteria</taxon>
        <taxon>Bacillati</taxon>
        <taxon>Bacillota</taxon>
        <taxon>Clostridia</taxon>
        <taxon>Eubacteriales</taxon>
        <taxon>Clostridiaceae</taxon>
        <taxon>Clostridium</taxon>
    </lineage>
</organism>
<comment type="caution">
    <text evidence="1">The sequence shown here is derived from an EMBL/GenBank/DDBJ whole genome shotgun (WGS) entry which is preliminary data.</text>
</comment>
<evidence type="ECO:0000313" key="1">
    <source>
        <dbReference type="EMBL" id="OOM82368.1"/>
    </source>
</evidence>
<gene>
    <name evidence="1" type="ORF">CLPUN_02690</name>
</gene>
<dbReference type="STRING" id="29367.CLPUN_02690"/>
<reference evidence="1 2" key="1">
    <citation type="submission" date="2016-05" db="EMBL/GenBank/DDBJ databases">
        <title>Microbial solvent formation.</title>
        <authorList>
            <person name="Poehlein A."/>
            <person name="Montoya Solano J.D."/>
            <person name="Flitsch S."/>
            <person name="Krabben P."/>
            <person name="Duerre P."/>
            <person name="Daniel R."/>
        </authorList>
    </citation>
    <scope>NUCLEOTIDE SEQUENCE [LARGE SCALE GENOMIC DNA]</scope>
    <source>
        <strain evidence="1 2">DSM 2619</strain>
    </source>
</reference>
<dbReference type="AlphaFoldDB" id="A0A1S8TX84"/>
<name>A0A1S8TX84_9CLOT</name>
<proteinExistence type="predicted"/>
<evidence type="ECO:0000313" key="2">
    <source>
        <dbReference type="Proteomes" id="UP000190890"/>
    </source>
</evidence>
<protein>
    <submittedName>
        <fullName evidence="1">Uncharacterized protein</fullName>
    </submittedName>
</protein>
<dbReference type="RefSeq" id="WP_077845584.1">
    <property type="nucleotide sequence ID" value="NZ_LZZM01000016.1"/>
</dbReference>